<comment type="caution">
    <text evidence="1">The sequence shown here is derived from an EMBL/GenBank/DDBJ whole genome shotgun (WGS) entry which is preliminary data.</text>
</comment>
<name>A0A8H3HI34_9AGAM</name>
<reference evidence="1" key="1">
    <citation type="submission" date="2021-01" db="EMBL/GenBank/DDBJ databases">
        <authorList>
            <person name="Kaushik A."/>
        </authorList>
    </citation>
    <scope>NUCLEOTIDE SEQUENCE</scope>
    <source>
        <strain evidence="1">AG6-10EEA</strain>
    </source>
</reference>
<organism evidence="1 2">
    <name type="scientific">Rhizoctonia solani</name>
    <dbReference type="NCBI Taxonomy" id="456999"/>
    <lineage>
        <taxon>Eukaryota</taxon>
        <taxon>Fungi</taxon>
        <taxon>Dikarya</taxon>
        <taxon>Basidiomycota</taxon>
        <taxon>Agaricomycotina</taxon>
        <taxon>Agaricomycetes</taxon>
        <taxon>Cantharellales</taxon>
        <taxon>Ceratobasidiaceae</taxon>
        <taxon>Rhizoctonia</taxon>
    </lineage>
</organism>
<dbReference type="EMBL" id="CAJMXA010004074">
    <property type="protein sequence ID" value="CAE6533685.1"/>
    <property type="molecule type" value="Genomic_DNA"/>
</dbReference>
<evidence type="ECO:0000313" key="2">
    <source>
        <dbReference type="Proteomes" id="UP000663853"/>
    </source>
</evidence>
<protein>
    <submittedName>
        <fullName evidence="1">Uncharacterized protein</fullName>
    </submittedName>
</protein>
<accession>A0A8H3HI34</accession>
<dbReference type="AlphaFoldDB" id="A0A8H3HI34"/>
<sequence>MSARFPTELLGTVVQYTSKDTQACLSVVSRDVYFISARMLYASISEMGISRATKCLLTLSSNPKLACLVRSFSLNSPFSSRFPQSFCTPLTRALAKMTGLQTLLLVGVFATSSVVSQMPCKLTKLVYNLPCEDSYPISQFLSTQPTIKDLTIDFQLGGISALGLEALPALRRLSAPVPLLFTLLPSQLSRLSQLSILGVKANHSFFCHLVLFFQLSKLPKSLELSIAMDITAYLKTPEVVSLGLALIGLVAPCVSLLRLTTISQGYIGQEELQNMFVFALPWFPNLKTLVIIAPPPAPGAYTRDSPPDYMQPISVAINSLHDLLVSLSRVPVDLSPLLQVEPYQTPNQPNPVPDAIHHKPYHNRILKAWRRAHCGLECVIFPTGTYIYKKEGWEE</sequence>
<dbReference type="Proteomes" id="UP000663853">
    <property type="component" value="Unassembled WGS sequence"/>
</dbReference>
<proteinExistence type="predicted"/>
<evidence type="ECO:0000313" key="1">
    <source>
        <dbReference type="EMBL" id="CAE6533685.1"/>
    </source>
</evidence>
<gene>
    <name evidence="1" type="ORF">RDB_LOCUS173417</name>
</gene>